<dbReference type="Pfam" id="PF01769">
    <property type="entry name" value="MgtE"/>
    <property type="match status" value="1"/>
</dbReference>
<feature type="compositionally biased region" description="Basic and acidic residues" evidence="8">
    <location>
        <begin position="44"/>
        <end position="53"/>
    </location>
</feature>
<sequence>MRAIDSALRSRPTSRSQSPRRPQYTHAPLLDPDSPTLPAASARVFDDHDHDYGRGTPALSDLHDDDALLPPAWTRDSDNDDERGRHAQSSHFTSSTHKLDAERHRTHYRPPLRASPTSYELDTLFVDEGEPSSHLHADSRASPGGGDVPNQITSAAAALMAQGPTELEFLQILLDPSFSRHDLHLLVGSRVQQLIRNDDAGRLRKMSPLSLALRRLPAIMLTVALEMGVGAMVGTFGTILEKHVVLVNFMPMISSICGNIGLQSSTSTLRALATGHASHTSWSSIASALLRETVATFFLGILLCAGLLGTVSLWTNSLRMGLVAGSSILLSAASAGLMGSVAPLFFKSIGLDPAVCAGPLETAVQDLTGISIYLGMARLLLT</sequence>
<accession>A0A0L0S0Q8</accession>
<keyword evidence="3" id="KW-0813">Transport</keyword>
<dbReference type="AlphaFoldDB" id="A0A0L0S0Q8"/>
<dbReference type="Gene3D" id="1.10.357.20">
    <property type="entry name" value="SLC41 divalent cation transporters, integral membrane domain"/>
    <property type="match status" value="1"/>
</dbReference>
<evidence type="ECO:0000256" key="6">
    <source>
        <dbReference type="ARBA" id="ARBA00022989"/>
    </source>
</evidence>
<feature type="region of interest" description="Disordered" evidence="8">
    <location>
        <begin position="1"/>
        <end position="115"/>
    </location>
</feature>
<dbReference type="VEuPathDB" id="FungiDB:AMAG_01791"/>
<evidence type="ECO:0000256" key="2">
    <source>
        <dbReference type="ARBA" id="ARBA00009749"/>
    </source>
</evidence>
<protein>
    <recommendedName>
        <fullName evidence="10">SLC41A/MgtE integral membrane domain-containing protein</fullName>
    </recommendedName>
</protein>
<gene>
    <name evidence="11" type="ORF">AMAG_01791</name>
</gene>
<evidence type="ECO:0000256" key="3">
    <source>
        <dbReference type="ARBA" id="ARBA00022448"/>
    </source>
</evidence>
<evidence type="ECO:0000256" key="5">
    <source>
        <dbReference type="ARBA" id="ARBA00022842"/>
    </source>
</evidence>
<feature type="domain" description="SLC41A/MgtE integral membrane" evidence="10">
    <location>
        <begin position="250"/>
        <end position="375"/>
    </location>
</feature>
<reference evidence="11 12" key="1">
    <citation type="submission" date="2009-11" db="EMBL/GenBank/DDBJ databases">
        <title>Annotation of Allomyces macrogynus ATCC 38327.</title>
        <authorList>
            <consortium name="The Broad Institute Genome Sequencing Platform"/>
            <person name="Russ C."/>
            <person name="Cuomo C."/>
            <person name="Burger G."/>
            <person name="Gray M.W."/>
            <person name="Holland P.W.H."/>
            <person name="King N."/>
            <person name="Lang F.B.F."/>
            <person name="Roger A.J."/>
            <person name="Ruiz-Trillo I."/>
            <person name="Young S.K."/>
            <person name="Zeng Q."/>
            <person name="Gargeya S."/>
            <person name="Fitzgerald M."/>
            <person name="Haas B."/>
            <person name="Abouelleil A."/>
            <person name="Alvarado L."/>
            <person name="Arachchi H.M."/>
            <person name="Berlin A."/>
            <person name="Chapman S.B."/>
            <person name="Gearin G."/>
            <person name="Goldberg J."/>
            <person name="Griggs A."/>
            <person name="Gujja S."/>
            <person name="Hansen M."/>
            <person name="Heiman D."/>
            <person name="Howarth C."/>
            <person name="Larimer J."/>
            <person name="Lui A."/>
            <person name="MacDonald P.J.P."/>
            <person name="McCowen C."/>
            <person name="Montmayeur A."/>
            <person name="Murphy C."/>
            <person name="Neiman D."/>
            <person name="Pearson M."/>
            <person name="Priest M."/>
            <person name="Roberts A."/>
            <person name="Saif S."/>
            <person name="Shea T."/>
            <person name="Sisk P."/>
            <person name="Stolte C."/>
            <person name="Sykes S."/>
            <person name="Wortman J."/>
            <person name="Nusbaum C."/>
            <person name="Birren B."/>
        </authorList>
    </citation>
    <scope>NUCLEOTIDE SEQUENCE [LARGE SCALE GENOMIC DNA]</scope>
    <source>
        <strain evidence="11 12">ATCC 38327</strain>
    </source>
</reference>
<reference evidence="12" key="2">
    <citation type="submission" date="2009-11" db="EMBL/GenBank/DDBJ databases">
        <title>The Genome Sequence of Allomyces macrogynus strain ATCC 38327.</title>
        <authorList>
            <consortium name="The Broad Institute Genome Sequencing Platform"/>
            <person name="Russ C."/>
            <person name="Cuomo C."/>
            <person name="Shea T."/>
            <person name="Young S.K."/>
            <person name="Zeng Q."/>
            <person name="Koehrsen M."/>
            <person name="Haas B."/>
            <person name="Borodovsky M."/>
            <person name="Guigo R."/>
            <person name="Alvarado L."/>
            <person name="Berlin A."/>
            <person name="Borenstein D."/>
            <person name="Chen Z."/>
            <person name="Engels R."/>
            <person name="Freedman E."/>
            <person name="Gellesch M."/>
            <person name="Goldberg J."/>
            <person name="Griggs A."/>
            <person name="Gujja S."/>
            <person name="Heiman D."/>
            <person name="Hepburn T."/>
            <person name="Howarth C."/>
            <person name="Jen D."/>
            <person name="Larson L."/>
            <person name="Lewis B."/>
            <person name="Mehta T."/>
            <person name="Park D."/>
            <person name="Pearson M."/>
            <person name="Roberts A."/>
            <person name="Saif S."/>
            <person name="Shenoy N."/>
            <person name="Sisk P."/>
            <person name="Stolte C."/>
            <person name="Sykes S."/>
            <person name="Walk T."/>
            <person name="White J."/>
            <person name="Yandava C."/>
            <person name="Burger G."/>
            <person name="Gray M.W."/>
            <person name="Holland P.W.H."/>
            <person name="King N."/>
            <person name="Lang F.B.F."/>
            <person name="Roger A.J."/>
            <person name="Ruiz-Trillo I."/>
            <person name="Lander E."/>
            <person name="Nusbaum C."/>
        </authorList>
    </citation>
    <scope>NUCLEOTIDE SEQUENCE [LARGE SCALE GENOMIC DNA]</scope>
    <source>
        <strain evidence="12">ATCC 38327</strain>
    </source>
</reference>
<keyword evidence="7 9" id="KW-0472">Membrane</keyword>
<comment type="similarity">
    <text evidence="2">Belongs to the SLC41A transporter family.</text>
</comment>
<dbReference type="PANTHER" id="PTHR41394">
    <property type="entry name" value="MAGNESIUM TRANSPORTER MGTE"/>
    <property type="match status" value="1"/>
</dbReference>
<evidence type="ECO:0000256" key="9">
    <source>
        <dbReference type="SAM" id="Phobius"/>
    </source>
</evidence>
<name>A0A0L0S0Q8_ALLM3</name>
<evidence type="ECO:0000256" key="1">
    <source>
        <dbReference type="ARBA" id="ARBA00004141"/>
    </source>
</evidence>
<feature type="compositionally biased region" description="Low complexity" evidence="8">
    <location>
        <begin position="9"/>
        <end position="22"/>
    </location>
</feature>
<dbReference type="InterPro" id="IPR006667">
    <property type="entry name" value="SLC41_membr_dom"/>
</dbReference>
<keyword evidence="5" id="KW-0460">Magnesium</keyword>
<dbReference type="PANTHER" id="PTHR41394:SF5">
    <property type="entry name" value="SLC41A_MGTE INTEGRAL MEMBRANE DOMAIN-CONTAINING PROTEIN"/>
    <property type="match status" value="1"/>
</dbReference>
<dbReference type="GO" id="GO:0008324">
    <property type="term" value="F:monoatomic cation transmembrane transporter activity"/>
    <property type="evidence" value="ECO:0007669"/>
    <property type="project" value="InterPro"/>
</dbReference>
<dbReference type="STRING" id="578462.A0A0L0S0Q8"/>
<dbReference type="Proteomes" id="UP000054350">
    <property type="component" value="Unassembled WGS sequence"/>
</dbReference>
<proteinExistence type="inferred from homology"/>
<keyword evidence="4 9" id="KW-0812">Transmembrane</keyword>
<evidence type="ECO:0000259" key="10">
    <source>
        <dbReference type="Pfam" id="PF01769"/>
    </source>
</evidence>
<feature type="transmembrane region" description="Helical" evidence="9">
    <location>
        <begin position="294"/>
        <end position="315"/>
    </location>
</feature>
<evidence type="ECO:0000313" key="11">
    <source>
        <dbReference type="EMBL" id="KNE55939.1"/>
    </source>
</evidence>
<dbReference type="InterPro" id="IPR036739">
    <property type="entry name" value="SLC41_membr_dom_sf"/>
</dbReference>
<keyword evidence="12" id="KW-1185">Reference proteome</keyword>
<dbReference type="GO" id="GO:0016020">
    <property type="term" value="C:membrane"/>
    <property type="evidence" value="ECO:0007669"/>
    <property type="project" value="UniProtKB-SubCell"/>
</dbReference>
<dbReference type="EMBL" id="GG745329">
    <property type="protein sequence ID" value="KNE55939.1"/>
    <property type="molecule type" value="Genomic_DNA"/>
</dbReference>
<evidence type="ECO:0000256" key="4">
    <source>
        <dbReference type="ARBA" id="ARBA00022692"/>
    </source>
</evidence>
<evidence type="ECO:0000256" key="8">
    <source>
        <dbReference type="SAM" id="MobiDB-lite"/>
    </source>
</evidence>
<feature type="transmembrane region" description="Helical" evidence="9">
    <location>
        <begin position="216"/>
        <end position="240"/>
    </location>
</feature>
<keyword evidence="6 9" id="KW-1133">Transmembrane helix</keyword>
<evidence type="ECO:0000256" key="7">
    <source>
        <dbReference type="ARBA" id="ARBA00023136"/>
    </source>
</evidence>
<evidence type="ECO:0000313" key="12">
    <source>
        <dbReference type="Proteomes" id="UP000054350"/>
    </source>
</evidence>
<feature type="transmembrane region" description="Helical" evidence="9">
    <location>
        <begin position="322"/>
        <end position="346"/>
    </location>
</feature>
<dbReference type="SUPFAM" id="SSF161093">
    <property type="entry name" value="MgtE membrane domain-like"/>
    <property type="match status" value="1"/>
</dbReference>
<organism evidence="11 12">
    <name type="scientific">Allomyces macrogynus (strain ATCC 38327)</name>
    <name type="common">Allomyces javanicus var. macrogynus</name>
    <dbReference type="NCBI Taxonomy" id="578462"/>
    <lineage>
        <taxon>Eukaryota</taxon>
        <taxon>Fungi</taxon>
        <taxon>Fungi incertae sedis</taxon>
        <taxon>Blastocladiomycota</taxon>
        <taxon>Blastocladiomycetes</taxon>
        <taxon>Blastocladiales</taxon>
        <taxon>Blastocladiaceae</taxon>
        <taxon>Allomyces</taxon>
    </lineage>
</organism>
<feature type="compositionally biased region" description="Polar residues" evidence="8">
    <location>
        <begin position="87"/>
        <end position="96"/>
    </location>
</feature>
<feature type="region of interest" description="Disordered" evidence="8">
    <location>
        <begin position="130"/>
        <end position="149"/>
    </location>
</feature>
<comment type="subcellular location">
    <subcellularLocation>
        <location evidence="1">Membrane</location>
        <topology evidence="1">Multi-pass membrane protein</topology>
    </subcellularLocation>
</comment>
<dbReference type="eggNOG" id="ENOG502SAKE">
    <property type="taxonomic scope" value="Eukaryota"/>
</dbReference>
<dbReference type="OrthoDB" id="48232at2759"/>